<dbReference type="Proteomes" id="UP000740754">
    <property type="component" value="Unassembled WGS sequence"/>
</dbReference>
<comment type="pathway">
    <text evidence="1 7">Cell wall biogenesis; peptidoglycan biosynthesis.</text>
</comment>
<dbReference type="InterPro" id="IPR005490">
    <property type="entry name" value="LD_TPept_cat_dom"/>
</dbReference>
<dbReference type="PANTHER" id="PTHR30582:SF2">
    <property type="entry name" value="L,D-TRANSPEPTIDASE YCIB-RELATED"/>
    <property type="match status" value="1"/>
</dbReference>
<keyword evidence="6 7" id="KW-0961">Cell wall biogenesis/degradation</keyword>
<evidence type="ECO:0000256" key="1">
    <source>
        <dbReference type="ARBA" id="ARBA00004752"/>
    </source>
</evidence>
<reference evidence="10 11" key="1">
    <citation type="submission" date="2020-04" db="EMBL/GenBank/DDBJ databases">
        <title>Draft Whole-Genome sequence of Marichromatium bheemlicum DSM 18632, type strain.</title>
        <authorList>
            <person name="Kyndt J.A."/>
            <person name="Meyer T.E."/>
        </authorList>
    </citation>
    <scope>NUCLEOTIDE SEQUENCE [LARGE SCALE GENOMIC DNA]</scope>
    <source>
        <strain evidence="10 11">DSM 18632</strain>
    </source>
</reference>
<gene>
    <name evidence="10" type="ORF">HF203_13135</name>
</gene>
<evidence type="ECO:0000259" key="9">
    <source>
        <dbReference type="PROSITE" id="PS52029"/>
    </source>
</evidence>
<dbReference type="RefSeq" id="WP_168670438.1">
    <property type="nucleotide sequence ID" value="NZ_JAAXKX010000021.1"/>
</dbReference>
<accession>A0ABX1ICT9</accession>
<evidence type="ECO:0000256" key="3">
    <source>
        <dbReference type="ARBA" id="ARBA00022679"/>
    </source>
</evidence>
<evidence type="ECO:0000256" key="2">
    <source>
        <dbReference type="ARBA" id="ARBA00005992"/>
    </source>
</evidence>
<dbReference type="InterPro" id="IPR050979">
    <property type="entry name" value="LD-transpeptidase"/>
</dbReference>
<keyword evidence="3" id="KW-0808">Transferase</keyword>
<feature type="active site" description="Proton donor/acceptor" evidence="7">
    <location>
        <position position="157"/>
    </location>
</feature>
<feature type="active site" description="Nucleophile" evidence="7">
    <location>
        <position position="170"/>
    </location>
</feature>
<dbReference type="Gene3D" id="2.40.440.10">
    <property type="entry name" value="L,D-transpeptidase catalytic domain-like"/>
    <property type="match status" value="1"/>
</dbReference>
<evidence type="ECO:0000256" key="4">
    <source>
        <dbReference type="ARBA" id="ARBA00022960"/>
    </source>
</evidence>
<dbReference type="PROSITE" id="PS52029">
    <property type="entry name" value="LD_TPASE"/>
    <property type="match status" value="1"/>
</dbReference>
<feature type="compositionally biased region" description="Low complexity" evidence="8">
    <location>
        <begin position="44"/>
        <end position="57"/>
    </location>
</feature>
<comment type="similarity">
    <text evidence="2">Belongs to the YkuD family.</text>
</comment>
<feature type="compositionally biased region" description="Pro residues" evidence="8">
    <location>
        <begin position="58"/>
        <end position="74"/>
    </location>
</feature>
<feature type="region of interest" description="Disordered" evidence="8">
    <location>
        <begin position="30"/>
        <end position="79"/>
    </location>
</feature>
<evidence type="ECO:0000256" key="7">
    <source>
        <dbReference type="PROSITE-ProRule" id="PRU01373"/>
    </source>
</evidence>
<dbReference type="InterPro" id="IPR038063">
    <property type="entry name" value="Transpep_catalytic_dom"/>
</dbReference>
<keyword evidence="11" id="KW-1185">Reference proteome</keyword>
<dbReference type="PANTHER" id="PTHR30582">
    <property type="entry name" value="L,D-TRANSPEPTIDASE"/>
    <property type="match status" value="1"/>
</dbReference>
<organism evidence="10 11">
    <name type="scientific">Marichromatium bheemlicum</name>
    <dbReference type="NCBI Taxonomy" id="365339"/>
    <lineage>
        <taxon>Bacteria</taxon>
        <taxon>Pseudomonadati</taxon>
        <taxon>Pseudomonadota</taxon>
        <taxon>Gammaproteobacteria</taxon>
        <taxon>Chromatiales</taxon>
        <taxon>Chromatiaceae</taxon>
        <taxon>Marichromatium</taxon>
    </lineage>
</organism>
<evidence type="ECO:0000313" key="10">
    <source>
        <dbReference type="EMBL" id="NKN34165.1"/>
    </source>
</evidence>
<evidence type="ECO:0000256" key="8">
    <source>
        <dbReference type="SAM" id="MobiDB-lite"/>
    </source>
</evidence>
<name>A0ABX1ICT9_9GAMM</name>
<dbReference type="CDD" id="cd16913">
    <property type="entry name" value="YkuD_like"/>
    <property type="match status" value="1"/>
</dbReference>
<keyword evidence="4 7" id="KW-0133">Cell shape</keyword>
<keyword evidence="5 7" id="KW-0573">Peptidoglycan synthesis</keyword>
<sequence>MEQPSDTATDRNHPATAPTILLALTLLGSGCAAPPERPAPEPVDAPVATAPATVATEPQPPGTPPTTDPGPPSGPSDAARRTIRIDLGEQRFTYIEDGEPVHSGPISSGRAGHPTPRGRFAVLAKDIDKVSSRYTNQLGWQAWMPYAIQFHGHYFLHEGWLPGYPDSHGCVRVGEQDARFLFERLRLGDRVEVVD</sequence>
<dbReference type="SUPFAM" id="SSF141523">
    <property type="entry name" value="L,D-transpeptidase catalytic domain-like"/>
    <property type="match status" value="1"/>
</dbReference>
<evidence type="ECO:0000313" key="11">
    <source>
        <dbReference type="Proteomes" id="UP000740754"/>
    </source>
</evidence>
<feature type="domain" description="L,D-TPase catalytic" evidence="9">
    <location>
        <begin position="81"/>
        <end position="194"/>
    </location>
</feature>
<evidence type="ECO:0000256" key="6">
    <source>
        <dbReference type="ARBA" id="ARBA00023316"/>
    </source>
</evidence>
<protein>
    <submittedName>
        <fullName evidence="10">L,D-transpeptidase</fullName>
    </submittedName>
</protein>
<evidence type="ECO:0000256" key="5">
    <source>
        <dbReference type="ARBA" id="ARBA00022984"/>
    </source>
</evidence>
<dbReference type="EMBL" id="JAAXKX010000021">
    <property type="protein sequence ID" value="NKN34165.1"/>
    <property type="molecule type" value="Genomic_DNA"/>
</dbReference>
<proteinExistence type="inferred from homology"/>
<comment type="caution">
    <text evidence="10">The sequence shown here is derived from an EMBL/GenBank/DDBJ whole genome shotgun (WGS) entry which is preliminary data.</text>
</comment>
<dbReference type="Pfam" id="PF03734">
    <property type="entry name" value="YkuD"/>
    <property type="match status" value="1"/>
</dbReference>